<gene>
    <name evidence="2" type="ORF">NliqN6_2709</name>
</gene>
<feature type="region of interest" description="Disordered" evidence="1">
    <location>
        <begin position="826"/>
        <end position="860"/>
    </location>
</feature>
<comment type="caution">
    <text evidence="2">The sequence shown here is derived from an EMBL/GenBank/DDBJ whole genome shotgun (WGS) entry which is preliminary data.</text>
</comment>
<accession>A0A8H3YFK7</accession>
<proteinExistence type="predicted"/>
<evidence type="ECO:0000313" key="2">
    <source>
        <dbReference type="EMBL" id="GHJ86307.1"/>
    </source>
</evidence>
<feature type="compositionally biased region" description="Low complexity" evidence="1">
    <location>
        <begin position="850"/>
        <end position="860"/>
    </location>
</feature>
<protein>
    <submittedName>
        <fullName evidence="2">Uncharacterized protein</fullName>
    </submittedName>
</protein>
<sequence>MVAKAPLRQVARYGNVARLATTPKRRAHTAAATLLTNDSSLSGVELAGPSNYYLSANAETRERIHNPRVGPVKPNLKSPPKQGMSAAEAATYQMLLRLINAPARTRESSRHAGARTHSDLVWKAFIDLSSETRGSLPLHALKRVLRMVVPPLHVVRKQWHSKIQKCNGTPESIVEATVYPYEYRLQAVISAMRRSERNGLEGTAESDMEVEEAGQVLERSNQNSFSTNDYVFVLRQFATTGYLTGSEQVIREIERLGLAVDRKVYEARLATLSQWIATNLDIRRRFWAYQKTTRAEERRFSGLAAALMRARLPGLANDGKMPSFFPPEIARLLGDMLYSLRFKDALEYRQSTLDMLLRVAKEIERPEALNAILKAGYGIDLQFPDIPEVEIAVSSPVSTKKGSRKRNKQAEADWVDQVTQRARAIGETVQASSAHSIDASPASPSASFAAAAAIGAEINVHAMNTLVDGLGSSGDVWKMLQTFEVLGHPIKEQKSADRSTEPQVLSSSSSSESSSMLARPIRRTGTVTSTSPRHAEDADPPMTLSEALEREEQSGERLSFFGISSKSEYVSGSSALPKFFNQTEYSGNVEEQTGSRRAEDFLRRQTSPVEIQAHAREPESIAAFRTMDALAILRANEELQPRGRHAYRSNTTTYSTLIRHASRHAAWSMRDNTEGAYAMYSLGGHFIKDAKYEMIDRHSVFLRQWVRIREWAIVQRSLAAQEAETMIRQSGGDSAGSAAAELEVDVRHRLQTRMNAIDSRKSWLRSKIYRPSLLVTPEMVRPLFQALRAGKKLEGERRRMFTQALEDVQRCVKFLQEEWQVLTGRQWQSEGQQSEAQADDAQKVDATTGPVPSSPLESPSSLAATLPAFTPTYVALDHRDSDHKFQLAKHLSLLRRDLAGLEELVALESTRLSEGH</sequence>
<organism evidence="2 3">
    <name type="scientific">Naganishia liquefaciens</name>
    <dbReference type="NCBI Taxonomy" id="104408"/>
    <lineage>
        <taxon>Eukaryota</taxon>
        <taxon>Fungi</taxon>
        <taxon>Dikarya</taxon>
        <taxon>Basidiomycota</taxon>
        <taxon>Agaricomycotina</taxon>
        <taxon>Tremellomycetes</taxon>
        <taxon>Filobasidiales</taxon>
        <taxon>Filobasidiaceae</taxon>
        <taxon>Naganishia</taxon>
    </lineage>
</organism>
<keyword evidence="3" id="KW-1185">Reference proteome</keyword>
<evidence type="ECO:0000256" key="1">
    <source>
        <dbReference type="SAM" id="MobiDB-lite"/>
    </source>
</evidence>
<feature type="compositionally biased region" description="Basic and acidic residues" evidence="1">
    <location>
        <begin position="491"/>
        <end position="500"/>
    </location>
</feature>
<feature type="compositionally biased region" description="Polar residues" evidence="1">
    <location>
        <begin position="826"/>
        <end position="836"/>
    </location>
</feature>
<evidence type="ECO:0000313" key="3">
    <source>
        <dbReference type="Proteomes" id="UP000620104"/>
    </source>
</evidence>
<dbReference type="Proteomes" id="UP000620104">
    <property type="component" value="Unassembled WGS sequence"/>
</dbReference>
<name>A0A8H3YFK7_9TREE</name>
<dbReference type="EMBL" id="BLZA01000017">
    <property type="protein sequence ID" value="GHJ86307.1"/>
    <property type="molecule type" value="Genomic_DNA"/>
</dbReference>
<feature type="region of interest" description="Disordered" evidence="1">
    <location>
        <begin position="491"/>
        <end position="541"/>
    </location>
</feature>
<dbReference type="AlphaFoldDB" id="A0A8H3YFK7"/>
<reference evidence="2" key="1">
    <citation type="submission" date="2020-07" db="EMBL/GenBank/DDBJ databases">
        <title>Draft Genome Sequence of a Deep-Sea Yeast, Naganishia (Cryptococcus) liquefaciens strain N6.</title>
        <authorList>
            <person name="Han Y.W."/>
            <person name="Kajitani R."/>
            <person name="Morimoto H."/>
            <person name="Parhat M."/>
            <person name="Tsubouchi H."/>
            <person name="Bakenova O."/>
            <person name="Ogata M."/>
            <person name="Argunhan B."/>
            <person name="Aoki R."/>
            <person name="Kajiwara S."/>
            <person name="Itoh T."/>
            <person name="Iwasaki H."/>
        </authorList>
    </citation>
    <scope>NUCLEOTIDE SEQUENCE</scope>
    <source>
        <strain evidence="2">N6</strain>
    </source>
</reference>
<dbReference type="OrthoDB" id="276151at2759"/>
<feature type="compositionally biased region" description="Low complexity" evidence="1">
    <location>
        <begin position="506"/>
        <end position="515"/>
    </location>
</feature>